<evidence type="ECO:0000313" key="3">
    <source>
        <dbReference type="Proteomes" id="UP000606786"/>
    </source>
</evidence>
<protein>
    <submittedName>
        <fullName evidence="2">(Mediterranean fruit fly) hypothetical protein</fullName>
    </submittedName>
</protein>
<reference evidence="2" key="1">
    <citation type="submission" date="2020-11" db="EMBL/GenBank/DDBJ databases">
        <authorList>
            <person name="Whitehead M."/>
        </authorList>
    </citation>
    <scope>NUCLEOTIDE SEQUENCE</scope>
    <source>
        <strain evidence="2">EGII</strain>
    </source>
</reference>
<gene>
    <name evidence="2" type="ORF">CCAP1982_LOCUS220</name>
</gene>
<keyword evidence="3" id="KW-1185">Reference proteome</keyword>
<evidence type="ECO:0000256" key="1">
    <source>
        <dbReference type="SAM" id="SignalP"/>
    </source>
</evidence>
<organism evidence="2 3">
    <name type="scientific">Ceratitis capitata</name>
    <name type="common">Mediterranean fruit fly</name>
    <name type="synonym">Tephritis capitata</name>
    <dbReference type="NCBI Taxonomy" id="7213"/>
    <lineage>
        <taxon>Eukaryota</taxon>
        <taxon>Metazoa</taxon>
        <taxon>Ecdysozoa</taxon>
        <taxon>Arthropoda</taxon>
        <taxon>Hexapoda</taxon>
        <taxon>Insecta</taxon>
        <taxon>Pterygota</taxon>
        <taxon>Neoptera</taxon>
        <taxon>Endopterygota</taxon>
        <taxon>Diptera</taxon>
        <taxon>Brachycera</taxon>
        <taxon>Muscomorpha</taxon>
        <taxon>Tephritoidea</taxon>
        <taxon>Tephritidae</taxon>
        <taxon>Ceratitis</taxon>
        <taxon>Ceratitis</taxon>
    </lineage>
</organism>
<name>A0A811TYF7_CERCA</name>
<feature type="signal peptide" evidence="1">
    <location>
        <begin position="1"/>
        <end position="17"/>
    </location>
</feature>
<proteinExistence type="predicted"/>
<keyword evidence="1" id="KW-0732">Signal</keyword>
<dbReference type="EMBL" id="CAJHJT010000001">
    <property type="protein sequence ID" value="CAD6991291.1"/>
    <property type="molecule type" value="Genomic_DNA"/>
</dbReference>
<sequence>MWFVISLVGCAVALAAAGRKWGRWFYLRYGRNFLPRSMLTAKNRAPTPPPTPTKDVQSVEGLLDEGGEMHETW</sequence>
<comment type="caution">
    <text evidence="2">The sequence shown here is derived from an EMBL/GenBank/DDBJ whole genome shotgun (WGS) entry which is preliminary data.</text>
</comment>
<dbReference type="AlphaFoldDB" id="A0A811TYF7"/>
<evidence type="ECO:0000313" key="2">
    <source>
        <dbReference type="EMBL" id="CAD6991291.1"/>
    </source>
</evidence>
<dbReference type="Proteomes" id="UP000606786">
    <property type="component" value="Unassembled WGS sequence"/>
</dbReference>
<feature type="chain" id="PRO_5033065589" evidence="1">
    <location>
        <begin position="18"/>
        <end position="73"/>
    </location>
</feature>
<dbReference type="OrthoDB" id="26679at2759"/>
<accession>A0A811TYF7</accession>